<evidence type="ECO:0000313" key="2">
    <source>
        <dbReference type="Proteomes" id="UP000043699"/>
    </source>
</evidence>
<evidence type="ECO:0000313" key="1">
    <source>
        <dbReference type="EMBL" id="CEG24310.1"/>
    </source>
</evidence>
<dbReference type="Proteomes" id="UP000043699">
    <property type="component" value="Unassembled WGS sequence"/>
</dbReference>
<protein>
    <submittedName>
        <fullName evidence="1">Uncharacterized protein</fullName>
    </submittedName>
</protein>
<name>A0A098ER86_9BACL</name>
<sequence length="151" mass="18004">MKENLHFELSVFMDVEFSMRVPENADYGYWLMLAERFLKLGQQIEIHCWNEEQEAMRGLEDLLQKQQESQYAVFSGEVTPELMHLLMKAYLNSDGGFKWFSIFLSSDETTISTFEHWATEFFVPDISKETELYIRKIMPAETNFHLYEDEF</sequence>
<proteinExistence type="predicted"/>
<reference evidence="1 2" key="1">
    <citation type="submission" date="2014-09" db="EMBL/GenBank/DDBJ databases">
        <authorList>
            <person name="Urmite Genomes Urmite Genomes"/>
        </authorList>
    </citation>
    <scope>NUCLEOTIDE SEQUENCE [LARGE SCALE GENOMIC DNA]</scope>
    <source>
        <strain evidence="1 2">ES2</strain>
    </source>
</reference>
<dbReference type="EMBL" id="CCXS01000001">
    <property type="protein sequence ID" value="CEG24310.1"/>
    <property type="molecule type" value="Genomic_DNA"/>
</dbReference>
<dbReference type="AlphaFoldDB" id="A0A098ER86"/>
<dbReference type="OrthoDB" id="2058201at2"/>
<dbReference type="STRING" id="1499687.BN1080_03332"/>
<accession>A0A098ER86</accession>
<organism evidence="1 2">
    <name type="scientific">Planococcus massiliensis</name>
    <dbReference type="NCBI Taxonomy" id="1499687"/>
    <lineage>
        <taxon>Bacteria</taxon>
        <taxon>Bacillati</taxon>
        <taxon>Bacillota</taxon>
        <taxon>Bacilli</taxon>
        <taxon>Bacillales</taxon>
        <taxon>Caryophanaceae</taxon>
        <taxon>Planococcus</taxon>
    </lineage>
</organism>
<gene>
    <name evidence="1" type="ORF">BN1080_03332</name>
</gene>
<keyword evidence="2" id="KW-1185">Reference proteome</keyword>
<dbReference type="RefSeq" id="WP_052653822.1">
    <property type="nucleotide sequence ID" value="NZ_CCXS01000001.1"/>
</dbReference>